<gene>
    <name evidence="2" type="ORF">EVAR_65629_1</name>
</gene>
<feature type="region of interest" description="Disordered" evidence="1">
    <location>
        <begin position="27"/>
        <end position="46"/>
    </location>
</feature>
<protein>
    <submittedName>
        <fullName evidence="2">Uncharacterized protein</fullName>
    </submittedName>
</protein>
<comment type="caution">
    <text evidence="2">The sequence shown here is derived from an EMBL/GenBank/DDBJ whole genome shotgun (WGS) entry which is preliminary data.</text>
</comment>
<dbReference type="Proteomes" id="UP000299102">
    <property type="component" value="Unassembled WGS sequence"/>
</dbReference>
<evidence type="ECO:0000256" key="1">
    <source>
        <dbReference type="SAM" id="MobiDB-lite"/>
    </source>
</evidence>
<reference evidence="2 3" key="1">
    <citation type="journal article" date="2019" name="Commun. Biol.">
        <title>The bagworm genome reveals a unique fibroin gene that provides high tensile strength.</title>
        <authorList>
            <person name="Kono N."/>
            <person name="Nakamura H."/>
            <person name="Ohtoshi R."/>
            <person name="Tomita M."/>
            <person name="Numata K."/>
            <person name="Arakawa K."/>
        </authorList>
    </citation>
    <scope>NUCLEOTIDE SEQUENCE [LARGE SCALE GENOMIC DNA]</scope>
</reference>
<accession>A0A4C1Z437</accession>
<keyword evidence="3" id="KW-1185">Reference proteome</keyword>
<proteinExistence type="predicted"/>
<organism evidence="2 3">
    <name type="scientific">Eumeta variegata</name>
    <name type="common">Bagworm moth</name>
    <name type="synonym">Eumeta japonica</name>
    <dbReference type="NCBI Taxonomy" id="151549"/>
    <lineage>
        <taxon>Eukaryota</taxon>
        <taxon>Metazoa</taxon>
        <taxon>Ecdysozoa</taxon>
        <taxon>Arthropoda</taxon>
        <taxon>Hexapoda</taxon>
        <taxon>Insecta</taxon>
        <taxon>Pterygota</taxon>
        <taxon>Neoptera</taxon>
        <taxon>Endopterygota</taxon>
        <taxon>Lepidoptera</taxon>
        <taxon>Glossata</taxon>
        <taxon>Ditrysia</taxon>
        <taxon>Tineoidea</taxon>
        <taxon>Psychidae</taxon>
        <taxon>Oiketicinae</taxon>
        <taxon>Eumeta</taxon>
    </lineage>
</organism>
<evidence type="ECO:0000313" key="2">
    <source>
        <dbReference type="EMBL" id="GBP83541.1"/>
    </source>
</evidence>
<evidence type="ECO:0000313" key="3">
    <source>
        <dbReference type="Proteomes" id="UP000299102"/>
    </source>
</evidence>
<dbReference type="OrthoDB" id="10066767at2759"/>
<dbReference type="AlphaFoldDB" id="A0A4C1Z437"/>
<name>A0A4C1Z437_EUMVA</name>
<dbReference type="EMBL" id="BGZK01001626">
    <property type="protein sequence ID" value="GBP83541.1"/>
    <property type="molecule type" value="Genomic_DNA"/>
</dbReference>
<sequence>MSPTSCKLKPEDIMAALEEVWSARAAGRRSAEGGESDVEAHGQRDIGKMTPLRNKFAEYWMMREEGRREAKLIVLADFLEREAELAAVYARPPPSVKRERTGR</sequence>